<dbReference type="EMBL" id="CAJNDS010002595">
    <property type="protein sequence ID" value="CAE7538675.1"/>
    <property type="molecule type" value="Genomic_DNA"/>
</dbReference>
<comment type="caution">
    <text evidence="5">The sequence shown here is derived from an EMBL/GenBank/DDBJ whole genome shotgun (WGS) entry which is preliminary data.</text>
</comment>
<dbReference type="Pfam" id="PF00271">
    <property type="entry name" value="Helicase_C"/>
    <property type="match status" value="1"/>
</dbReference>
<dbReference type="GO" id="GO:0006289">
    <property type="term" value="P:nucleotide-excision repair"/>
    <property type="evidence" value="ECO:0007669"/>
    <property type="project" value="TreeGrafter"/>
</dbReference>
<dbReference type="Gene3D" id="3.40.50.300">
    <property type="entry name" value="P-loop containing nucleotide triphosphate hydrolases"/>
    <property type="match status" value="1"/>
</dbReference>
<dbReference type="GO" id="GO:0005634">
    <property type="term" value="C:nucleus"/>
    <property type="evidence" value="ECO:0007669"/>
    <property type="project" value="TreeGrafter"/>
</dbReference>
<evidence type="ECO:0000259" key="4">
    <source>
        <dbReference type="PROSITE" id="PS51194"/>
    </source>
</evidence>
<sequence length="187" mass="20930">MQKIKTSEFQSSTKIEALVQEIQRMQEKDPSSKALVFSQFTRFLELIEWRLKREGVSAATVLGSMPIVSRNNIIVSFQTEPTLKVLLISLKAGGEGLNLQAADHIFLMDPWWNPAAEAQAIQRAHRIGQTRPVKATRFVAANTIEEKIIELQEKKQTVFDCTVGNSNQVGTSGHTRLAPSHQMEVES</sequence>
<keyword evidence="3" id="KW-0067">ATP-binding</keyword>
<dbReference type="CDD" id="cd18793">
    <property type="entry name" value="SF2_C_SNF"/>
    <property type="match status" value="1"/>
</dbReference>
<dbReference type="PANTHER" id="PTHR45626:SF12">
    <property type="entry name" value="DNA REPAIR PROTEIN RAD16"/>
    <property type="match status" value="1"/>
</dbReference>
<keyword evidence="6" id="KW-1185">Reference proteome</keyword>
<dbReference type="PANTHER" id="PTHR45626">
    <property type="entry name" value="TRANSCRIPTION TERMINATION FACTOR 2-RELATED"/>
    <property type="match status" value="1"/>
</dbReference>
<gene>
    <name evidence="5" type="primary">RAD16</name>
    <name evidence="5" type="ORF">SNAT2548_LOCUS30201</name>
</gene>
<evidence type="ECO:0000313" key="6">
    <source>
        <dbReference type="Proteomes" id="UP000604046"/>
    </source>
</evidence>
<dbReference type="InterPro" id="IPR027417">
    <property type="entry name" value="P-loop_NTPase"/>
</dbReference>
<evidence type="ECO:0000256" key="3">
    <source>
        <dbReference type="ARBA" id="ARBA00022840"/>
    </source>
</evidence>
<dbReference type="SUPFAM" id="SSF52540">
    <property type="entry name" value="P-loop containing nucleoside triphosphate hydrolases"/>
    <property type="match status" value="1"/>
</dbReference>
<dbReference type="GO" id="GO:0016787">
    <property type="term" value="F:hydrolase activity"/>
    <property type="evidence" value="ECO:0007669"/>
    <property type="project" value="UniProtKB-KW"/>
</dbReference>
<keyword evidence="2" id="KW-0378">Hydrolase</keyword>
<proteinExistence type="predicted"/>
<organism evidence="5 6">
    <name type="scientific">Symbiodinium natans</name>
    <dbReference type="NCBI Taxonomy" id="878477"/>
    <lineage>
        <taxon>Eukaryota</taxon>
        <taxon>Sar</taxon>
        <taxon>Alveolata</taxon>
        <taxon>Dinophyceae</taxon>
        <taxon>Suessiales</taxon>
        <taxon>Symbiodiniaceae</taxon>
        <taxon>Symbiodinium</taxon>
    </lineage>
</organism>
<dbReference type="AlphaFoldDB" id="A0A812TLJ0"/>
<dbReference type="InterPro" id="IPR050628">
    <property type="entry name" value="SNF2_RAD54_helicase_TF"/>
</dbReference>
<dbReference type="GO" id="GO:0008094">
    <property type="term" value="F:ATP-dependent activity, acting on DNA"/>
    <property type="evidence" value="ECO:0007669"/>
    <property type="project" value="TreeGrafter"/>
</dbReference>
<dbReference type="SMART" id="SM00490">
    <property type="entry name" value="HELICc"/>
    <property type="match status" value="1"/>
</dbReference>
<accession>A0A812TLJ0</accession>
<reference evidence="5" key="1">
    <citation type="submission" date="2021-02" db="EMBL/GenBank/DDBJ databases">
        <authorList>
            <person name="Dougan E. K."/>
            <person name="Rhodes N."/>
            <person name="Thang M."/>
            <person name="Chan C."/>
        </authorList>
    </citation>
    <scope>NUCLEOTIDE SEQUENCE</scope>
</reference>
<evidence type="ECO:0000313" key="5">
    <source>
        <dbReference type="EMBL" id="CAE7538675.1"/>
    </source>
</evidence>
<keyword evidence="1" id="KW-0547">Nucleotide-binding</keyword>
<feature type="domain" description="Helicase C-terminal" evidence="4">
    <location>
        <begin position="14"/>
        <end position="170"/>
    </location>
</feature>
<dbReference type="InterPro" id="IPR001650">
    <property type="entry name" value="Helicase_C-like"/>
</dbReference>
<dbReference type="Proteomes" id="UP000604046">
    <property type="component" value="Unassembled WGS sequence"/>
</dbReference>
<dbReference type="GO" id="GO:0005524">
    <property type="term" value="F:ATP binding"/>
    <property type="evidence" value="ECO:0007669"/>
    <property type="project" value="UniProtKB-KW"/>
</dbReference>
<name>A0A812TLJ0_9DINO</name>
<protein>
    <submittedName>
        <fullName evidence="5">RAD16 protein</fullName>
    </submittedName>
</protein>
<dbReference type="OrthoDB" id="448448at2759"/>
<dbReference type="PROSITE" id="PS51194">
    <property type="entry name" value="HELICASE_CTER"/>
    <property type="match status" value="1"/>
</dbReference>
<evidence type="ECO:0000256" key="2">
    <source>
        <dbReference type="ARBA" id="ARBA00022801"/>
    </source>
</evidence>
<evidence type="ECO:0000256" key="1">
    <source>
        <dbReference type="ARBA" id="ARBA00022741"/>
    </source>
</evidence>
<dbReference type="InterPro" id="IPR049730">
    <property type="entry name" value="SNF2/RAD54-like_C"/>
</dbReference>